<feature type="compositionally biased region" description="Basic and acidic residues" evidence="5">
    <location>
        <begin position="187"/>
        <end position="196"/>
    </location>
</feature>
<keyword evidence="3 6" id="KW-1133">Transmembrane helix</keyword>
<evidence type="ECO:0000259" key="7">
    <source>
        <dbReference type="Pfam" id="PF01794"/>
    </source>
</evidence>
<organism evidence="8 9">
    <name type="scientific">Cohnella thailandensis</name>
    <dbReference type="NCBI Taxonomy" id="557557"/>
    <lineage>
        <taxon>Bacteria</taxon>
        <taxon>Bacillati</taxon>
        <taxon>Bacillota</taxon>
        <taxon>Bacilli</taxon>
        <taxon>Bacillales</taxon>
        <taxon>Paenibacillaceae</taxon>
        <taxon>Cohnella</taxon>
    </lineage>
</organism>
<dbReference type="Pfam" id="PF01794">
    <property type="entry name" value="Ferric_reduct"/>
    <property type="match status" value="1"/>
</dbReference>
<evidence type="ECO:0000256" key="3">
    <source>
        <dbReference type="ARBA" id="ARBA00022989"/>
    </source>
</evidence>
<comment type="caution">
    <text evidence="8">The sequence shown here is derived from an EMBL/GenBank/DDBJ whole genome shotgun (WGS) entry which is preliminary data.</text>
</comment>
<name>A0A841T8P7_9BACL</name>
<proteinExistence type="predicted"/>
<sequence length="230" mass="24922">MQQLSEYFSVWATTRAAGITSYLLLFVSTAAGLLMSGKLSGKNQAVILAVHQWTGWFGFLFGMMHGMVLLFDEYVGYSAAELAIPFASDDHRWLAGLGTLSLYISAILIASSDLMKRLGRKVWRAIHFLAFAGYGMALLHGTLIGTDSKDPAISGMYAVTGMTVAVLLAYRIYASRLKSGRSVKAKGQPDGREGRMPKAAPAASASLEAPIAPVIEYLPPSETNRIRLRK</sequence>
<dbReference type="GO" id="GO:0016020">
    <property type="term" value="C:membrane"/>
    <property type="evidence" value="ECO:0007669"/>
    <property type="project" value="UniProtKB-SubCell"/>
</dbReference>
<evidence type="ECO:0000313" key="8">
    <source>
        <dbReference type="EMBL" id="MBB6638227.1"/>
    </source>
</evidence>
<dbReference type="RefSeq" id="WP_185123433.1">
    <property type="nucleotide sequence ID" value="NZ_JACJVQ010000030.1"/>
</dbReference>
<keyword evidence="9" id="KW-1185">Reference proteome</keyword>
<keyword evidence="4 6" id="KW-0472">Membrane</keyword>
<accession>A0A841T8P7</accession>
<evidence type="ECO:0000256" key="6">
    <source>
        <dbReference type="SAM" id="Phobius"/>
    </source>
</evidence>
<feature type="domain" description="Ferric oxidoreductase" evidence="7">
    <location>
        <begin position="18"/>
        <end position="135"/>
    </location>
</feature>
<dbReference type="InterPro" id="IPR013130">
    <property type="entry name" value="Fe3_Rdtase_TM_dom"/>
</dbReference>
<feature type="transmembrane region" description="Helical" evidence="6">
    <location>
        <begin position="46"/>
        <end position="71"/>
    </location>
</feature>
<protein>
    <submittedName>
        <fullName evidence="8">Ferric reductase-like transmembrane domain-containing protein</fullName>
    </submittedName>
</protein>
<feature type="transmembrane region" description="Helical" evidence="6">
    <location>
        <begin position="155"/>
        <end position="174"/>
    </location>
</feature>
<feature type="region of interest" description="Disordered" evidence="5">
    <location>
        <begin position="183"/>
        <end position="205"/>
    </location>
</feature>
<dbReference type="AlphaFoldDB" id="A0A841T8P7"/>
<reference evidence="8 9" key="1">
    <citation type="submission" date="2020-08" db="EMBL/GenBank/DDBJ databases">
        <title>Cohnella phylogeny.</title>
        <authorList>
            <person name="Dunlap C."/>
        </authorList>
    </citation>
    <scope>NUCLEOTIDE SEQUENCE [LARGE SCALE GENOMIC DNA]</scope>
    <source>
        <strain evidence="8 9">DSM 25241</strain>
    </source>
</reference>
<evidence type="ECO:0000313" key="9">
    <source>
        <dbReference type="Proteomes" id="UP000535838"/>
    </source>
</evidence>
<comment type="subcellular location">
    <subcellularLocation>
        <location evidence="1">Membrane</location>
        <topology evidence="1">Multi-pass membrane protein</topology>
    </subcellularLocation>
</comment>
<keyword evidence="2 6" id="KW-0812">Transmembrane</keyword>
<dbReference type="Proteomes" id="UP000535838">
    <property type="component" value="Unassembled WGS sequence"/>
</dbReference>
<evidence type="ECO:0000256" key="5">
    <source>
        <dbReference type="SAM" id="MobiDB-lite"/>
    </source>
</evidence>
<evidence type="ECO:0000256" key="2">
    <source>
        <dbReference type="ARBA" id="ARBA00022692"/>
    </source>
</evidence>
<feature type="transmembrane region" description="Helical" evidence="6">
    <location>
        <begin position="122"/>
        <end position="143"/>
    </location>
</feature>
<dbReference type="EMBL" id="JACJVQ010000030">
    <property type="protein sequence ID" value="MBB6638227.1"/>
    <property type="molecule type" value="Genomic_DNA"/>
</dbReference>
<evidence type="ECO:0000256" key="4">
    <source>
        <dbReference type="ARBA" id="ARBA00023136"/>
    </source>
</evidence>
<evidence type="ECO:0000256" key="1">
    <source>
        <dbReference type="ARBA" id="ARBA00004141"/>
    </source>
</evidence>
<feature type="transmembrane region" description="Helical" evidence="6">
    <location>
        <begin position="12"/>
        <end position="34"/>
    </location>
</feature>
<feature type="transmembrane region" description="Helical" evidence="6">
    <location>
        <begin position="91"/>
        <end position="110"/>
    </location>
</feature>
<gene>
    <name evidence="8" type="ORF">H7B67_29200</name>
</gene>